<comment type="caution">
    <text evidence="1">The sequence shown here is derived from an EMBL/GenBank/DDBJ whole genome shotgun (WGS) entry which is preliminary data.</text>
</comment>
<dbReference type="InterPro" id="IPR044819">
    <property type="entry name" value="OBL-like"/>
</dbReference>
<dbReference type="Proteomes" id="UP001642360">
    <property type="component" value="Unassembled WGS sequence"/>
</dbReference>
<dbReference type="EMBL" id="CAUOFW020001940">
    <property type="protein sequence ID" value="CAK9149789.1"/>
    <property type="molecule type" value="Genomic_DNA"/>
</dbReference>
<organism evidence="1 3">
    <name type="scientific">Ilex paraguariensis</name>
    <name type="common">yerba mate</name>
    <dbReference type="NCBI Taxonomy" id="185542"/>
    <lineage>
        <taxon>Eukaryota</taxon>
        <taxon>Viridiplantae</taxon>
        <taxon>Streptophyta</taxon>
        <taxon>Embryophyta</taxon>
        <taxon>Tracheophyta</taxon>
        <taxon>Spermatophyta</taxon>
        <taxon>Magnoliopsida</taxon>
        <taxon>eudicotyledons</taxon>
        <taxon>Gunneridae</taxon>
        <taxon>Pentapetalae</taxon>
        <taxon>asterids</taxon>
        <taxon>campanulids</taxon>
        <taxon>Aquifoliales</taxon>
        <taxon>Aquifoliaceae</taxon>
        <taxon>Ilex</taxon>
    </lineage>
</organism>
<evidence type="ECO:0000313" key="1">
    <source>
        <dbReference type="EMBL" id="CAK9149789.1"/>
    </source>
</evidence>
<sequence length="74" mass="8871">MEVPEDALPNYLSTMKKANERKDFDLLIKPEDSRYFPTLFAIASEIAYERKPFIEDVVQKQWKMKLLEAKDFWN</sequence>
<feature type="non-terminal residue" evidence="1">
    <location>
        <position position="74"/>
    </location>
</feature>
<dbReference type="PANTHER" id="PTHR46086:SF3">
    <property type="entry name" value="TRIACYLGLYCEROL LIPASE OBL1"/>
    <property type="match status" value="1"/>
</dbReference>
<protein>
    <submittedName>
        <fullName evidence="1">Uncharacterized protein</fullName>
    </submittedName>
</protein>
<evidence type="ECO:0000313" key="3">
    <source>
        <dbReference type="Proteomes" id="UP001642360"/>
    </source>
</evidence>
<dbReference type="AlphaFoldDB" id="A0ABC8RXS5"/>
<reference evidence="1 3" key="1">
    <citation type="submission" date="2024-02" db="EMBL/GenBank/DDBJ databases">
        <authorList>
            <person name="Vignale AGUSTIN F."/>
            <person name="Sosa J E."/>
            <person name="Modenutti C."/>
        </authorList>
    </citation>
    <scope>NUCLEOTIDE SEQUENCE [LARGE SCALE GENOMIC DNA]</scope>
</reference>
<proteinExistence type="predicted"/>
<name>A0ABC8RXS5_9AQUA</name>
<dbReference type="EMBL" id="CAUOFW020004613">
    <property type="protein sequence ID" value="CAK9166512.1"/>
    <property type="molecule type" value="Genomic_DNA"/>
</dbReference>
<dbReference type="PANTHER" id="PTHR46086">
    <property type="entry name" value="ALPHA/BETA-HYDROLASES SUPERFAMILY PROTEIN"/>
    <property type="match status" value="1"/>
</dbReference>
<accession>A0ABC8RXS5</accession>
<evidence type="ECO:0000313" key="2">
    <source>
        <dbReference type="EMBL" id="CAK9166512.1"/>
    </source>
</evidence>
<keyword evidence="3" id="KW-1185">Reference proteome</keyword>
<gene>
    <name evidence="1" type="ORF">ILEXP_LOCUS17858</name>
    <name evidence="2" type="ORF">ILEXP_LOCUS35729</name>
</gene>